<name>M1NRA7_9CORY</name>
<dbReference type="HOGENOM" id="CLU_033323_8_0_11"/>
<keyword evidence="2" id="KW-1185">Reference proteome</keyword>
<dbReference type="InterPro" id="IPR029033">
    <property type="entry name" value="His_PPase_superfam"/>
</dbReference>
<dbReference type="SMART" id="SM00855">
    <property type="entry name" value="PGAM"/>
    <property type="match status" value="1"/>
</dbReference>
<dbReference type="STRING" id="1121362.A605_05130"/>
<dbReference type="Gene3D" id="3.40.50.1240">
    <property type="entry name" value="Phosphoglycerate mutase-like"/>
    <property type="match status" value="1"/>
</dbReference>
<dbReference type="PATRIC" id="fig|1121362.3.peg.1031"/>
<gene>
    <name evidence="1" type="ORF">A605_05130</name>
</gene>
<sequence length="242" mass="25730">MLRTMGTDNVTENGTENAIGNVAAPAAGDLPARSTLIILVRHGVTPTTGQVLPGRTPGLHLSEAGEEQARGVAERLDGLPLAAIYSSPMERAVETSRPTAERFGLSPVTCEGIVECDFGEWTGAQLAELSKLPEWQNVQKTPSSFRFPGGESFTEMQDRMVGSLGDIAARHKGEVVACFSHADPIKTVIAHLSGTPLDSFQRISTDPASISVAEFAPDGSSRMVLTNSRTGSLQYLREVAQP</sequence>
<dbReference type="PANTHER" id="PTHR48100:SF2">
    <property type="entry name" value="CONSERVED PROTEIN"/>
    <property type="match status" value="1"/>
</dbReference>
<evidence type="ECO:0008006" key="3">
    <source>
        <dbReference type="Google" id="ProtNLM"/>
    </source>
</evidence>
<accession>M1NRA7</accession>
<dbReference type="EMBL" id="CP003697">
    <property type="protein sequence ID" value="AGF72032.1"/>
    <property type="molecule type" value="Genomic_DNA"/>
</dbReference>
<dbReference type="GO" id="GO:0016791">
    <property type="term" value="F:phosphatase activity"/>
    <property type="evidence" value="ECO:0007669"/>
    <property type="project" value="TreeGrafter"/>
</dbReference>
<dbReference type="InterPro" id="IPR013078">
    <property type="entry name" value="His_Pase_superF_clade-1"/>
</dbReference>
<reference evidence="1 2" key="1">
    <citation type="journal article" date="2012" name="Stand. Genomic Sci.">
        <title>Genome sequence of the halotolerant bacterium Corynebacterium halotolerans type strain YIM 70093(T) (= DSM 44683(T)).</title>
        <authorList>
            <person name="Ruckert C."/>
            <person name="Albersmeier A."/>
            <person name="Al-Dilaimi A."/>
            <person name="Niehaus K."/>
            <person name="Szczepanowski R."/>
            <person name="Kalinowski J."/>
        </authorList>
    </citation>
    <scope>NUCLEOTIDE SEQUENCE [LARGE SCALE GENOMIC DNA]</scope>
    <source>
        <strain evidence="1">YIM 70093</strain>
    </source>
</reference>
<dbReference type="eggNOG" id="COG0406">
    <property type="taxonomic scope" value="Bacteria"/>
</dbReference>
<dbReference type="KEGG" id="chn:A605_05130"/>
<dbReference type="CDD" id="cd07067">
    <property type="entry name" value="HP_PGM_like"/>
    <property type="match status" value="1"/>
</dbReference>
<proteinExistence type="predicted"/>
<dbReference type="Pfam" id="PF00300">
    <property type="entry name" value="His_Phos_1"/>
    <property type="match status" value="1"/>
</dbReference>
<dbReference type="AlphaFoldDB" id="M1NRA7"/>
<evidence type="ECO:0000313" key="1">
    <source>
        <dbReference type="EMBL" id="AGF72032.1"/>
    </source>
</evidence>
<organism evidence="1 2">
    <name type="scientific">Corynebacterium halotolerans YIM 70093 = DSM 44683</name>
    <dbReference type="NCBI Taxonomy" id="1121362"/>
    <lineage>
        <taxon>Bacteria</taxon>
        <taxon>Bacillati</taxon>
        <taxon>Actinomycetota</taxon>
        <taxon>Actinomycetes</taxon>
        <taxon>Mycobacteriales</taxon>
        <taxon>Corynebacteriaceae</taxon>
        <taxon>Corynebacterium</taxon>
    </lineage>
</organism>
<dbReference type="GO" id="GO:0005737">
    <property type="term" value="C:cytoplasm"/>
    <property type="evidence" value="ECO:0007669"/>
    <property type="project" value="TreeGrafter"/>
</dbReference>
<evidence type="ECO:0000313" key="2">
    <source>
        <dbReference type="Proteomes" id="UP000011723"/>
    </source>
</evidence>
<dbReference type="Proteomes" id="UP000011723">
    <property type="component" value="Chromosome"/>
</dbReference>
<dbReference type="InterPro" id="IPR050275">
    <property type="entry name" value="PGM_Phosphatase"/>
</dbReference>
<dbReference type="PANTHER" id="PTHR48100">
    <property type="entry name" value="BROAD-SPECIFICITY PHOSPHATASE YOR283W-RELATED"/>
    <property type="match status" value="1"/>
</dbReference>
<dbReference type="SUPFAM" id="SSF53254">
    <property type="entry name" value="Phosphoglycerate mutase-like"/>
    <property type="match status" value="1"/>
</dbReference>
<protein>
    <recommendedName>
        <fullName evidence="3">Phosphoglycerate mutase</fullName>
    </recommendedName>
</protein>